<dbReference type="RefSeq" id="WP_188770079.1">
    <property type="nucleotide sequence ID" value="NZ_BMKK01000013.1"/>
</dbReference>
<name>A0A916Z628_9BACT</name>
<protein>
    <recommendedName>
        <fullName evidence="3">DUF4595 domain-containing protein</fullName>
    </recommendedName>
</protein>
<dbReference type="Proteomes" id="UP000609064">
    <property type="component" value="Unassembled WGS sequence"/>
</dbReference>
<accession>A0A916Z628</accession>
<sequence length="270" mass="30196">MKRILSFALVALIGAVVSCKKISDEGITPQQTSQLAKCPLKNVNSATGTPIASFEYTLNRIKRIVNKEDGEVDAIFTYNIKNQIEKMTISNGNALETYTVTYVYDVATGKVSKTRTSVKDYEFQVNDFVYAGDKLITINTTLNIFGYTVKGTSRVEYLNDNVSKVYTKMEGEPELLAYEGLNYDTKAQFYPDGYRTMAYGFIGLANSYFAFFGQNNATSIKIYDDNGKVDEAIETVYEYNKTGIPTKGTKTITKGENKTTQTVAYQYMCN</sequence>
<evidence type="ECO:0008006" key="3">
    <source>
        <dbReference type="Google" id="ProtNLM"/>
    </source>
</evidence>
<proteinExistence type="predicted"/>
<dbReference type="AlphaFoldDB" id="A0A916Z628"/>
<reference evidence="1" key="2">
    <citation type="submission" date="2020-09" db="EMBL/GenBank/DDBJ databases">
        <authorList>
            <person name="Sun Q."/>
            <person name="Zhou Y."/>
        </authorList>
    </citation>
    <scope>NUCLEOTIDE SEQUENCE</scope>
    <source>
        <strain evidence="1">CGMCC 1.15958</strain>
    </source>
</reference>
<gene>
    <name evidence="1" type="ORF">GCM10011514_46990</name>
</gene>
<evidence type="ECO:0000313" key="2">
    <source>
        <dbReference type="Proteomes" id="UP000609064"/>
    </source>
</evidence>
<organism evidence="1 2">
    <name type="scientific">Emticicia aquatilis</name>
    <dbReference type="NCBI Taxonomy" id="1537369"/>
    <lineage>
        <taxon>Bacteria</taxon>
        <taxon>Pseudomonadati</taxon>
        <taxon>Bacteroidota</taxon>
        <taxon>Cytophagia</taxon>
        <taxon>Cytophagales</taxon>
        <taxon>Leadbetterellaceae</taxon>
        <taxon>Emticicia</taxon>
    </lineage>
</organism>
<dbReference type="EMBL" id="BMKK01000013">
    <property type="protein sequence ID" value="GGD77676.1"/>
    <property type="molecule type" value="Genomic_DNA"/>
</dbReference>
<keyword evidence="2" id="KW-1185">Reference proteome</keyword>
<evidence type="ECO:0000313" key="1">
    <source>
        <dbReference type="EMBL" id="GGD77676.1"/>
    </source>
</evidence>
<dbReference type="PROSITE" id="PS51257">
    <property type="entry name" value="PROKAR_LIPOPROTEIN"/>
    <property type="match status" value="1"/>
</dbReference>
<reference evidence="1" key="1">
    <citation type="journal article" date="2014" name="Int. J. Syst. Evol. Microbiol.">
        <title>Complete genome sequence of Corynebacterium casei LMG S-19264T (=DSM 44701T), isolated from a smear-ripened cheese.</title>
        <authorList>
            <consortium name="US DOE Joint Genome Institute (JGI-PGF)"/>
            <person name="Walter F."/>
            <person name="Albersmeier A."/>
            <person name="Kalinowski J."/>
            <person name="Ruckert C."/>
        </authorList>
    </citation>
    <scope>NUCLEOTIDE SEQUENCE</scope>
    <source>
        <strain evidence="1">CGMCC 1.15958</strain>
    </source>
</reference>
<comment type="caution">
    <text evidence="1">The sequence shown here is derived from an EMBL/GenBank/DDBJ whole genome shotgun (WGS) entry which is preliminary data.</text>
</comment>